<dbReference type="InterPro" id="IPR036291">
    <property type="entry name" value="NAD(P)-bd_dom_sf"/>
</dbReference>
<dbReference type="Proteomes" id="UP001189429">
    <property type="component" value="Unassembled WGS sequence"/>
</dbReference>
<dbReference type="Gene3D" id="1.10.1040.10">
    <property type="entry name" value="N-(1-d-carboxylethyl)-l-norvaline Dehydrogenase, domain 2"/>
    <property type="match status" value="1"/>
</dbReference>
<name>A0ABN9Q5R4_9DINO</name>
<dbReference type="Gene3D" id="3.40.50.720">
    <property type="entry name" value="NAD(P)-binding Rossmann-like Domain"/>
    <property type="match status" value="1"/>
</dbReference>
<evidence type="ECO:0000313" key="2">
    <source>
        <dbReference type="EMBL" id="CAK0799997.1"/>
    </source>
</evidence>
<evidence type="ECO:0000259" key="1">
    <source>
        <dbReference type="Pfam" id="PF02317"/>
    </source>
</evidence>
<proteinExistence type="predicted"/>
<dbReference type="PANTHER" id="PTHR38015">
    <property type="entry name" value="BLR6086 PROTEIN"/>
    <property type="match status" value="1"/>
</dbReference>
<reference evidence="2" key="1">
    <citation type="submission" date="2023-10" db="EMBL/GenBank/DDBJ databases">
        <authorList>
            <person name="Chen Y."/>
            <person name="Shah S."/>
            <person name="Dougan E. K."/>
            <person name="Thang M."/>
            <person name="Chan C."/>
        </authorList>
    </citation>
    <scope>NUCLEOTIDE SEQUENCE [LARGE SCALE GENOMIC DNA]</scope>
</reference>
<dbReference type="SUPFAM" id="SSF48179">
    <property type="entry name" value="6-phosphogluconate dehydrogenase C-terminal domain-like"/>
    <property type="match status" value="1"/>
</dbReference>
<dbReference type="EMBL" id="CAUYUJ010002267">
    <property type="protein sequence ID" value="CAK0799997.1"/>
    <property type="molecule type" value="Genomic_DNA"/>
</dbReference>
<organism evidence="2 3">
    <name type="scientific">Prorocentrum cordatum</name>
    <dbReference type="NCBI Taxonomy" id="2364126"/>
    <lineage>
        <taxon>Eukaryota</taxon>
        <taxon>Sar</taxon>
        <taxon>Alveolata</taxon>
        <taxon>Dinophyceae</taxon>
        <taxon>Prorocentrales</taxon>
        <taxon>Prorocentraceae</taxon>
        <taxon>Prorocentrum</taxon>
    </lineage>
</organism>
<comment type="caution">
    <text evidence="2">The sequence shown here is derived from an EMBL/GenBank/DDBJ whole genome shotgun (WGS) entry which is preliminary data.</text>
</comment>
<dbReference type="InterPro" id="IPR003421">
    <property type="entry name" value="Opine_DH"/>
</dbReference>
<dbReference type="InterPro" id="IPR051729">
    <property type="entry name" value="Opine/Lysopine_DH"/>
</dbReference>
<sequence length="468" mass="50616">MLRSLANVMFHSFRSRFGLKARTGYCFSVGHEGFPTTRGCTPDRMSDVTDTCVLVCGGGNAAQVVTGLLSVRYKTIAVSFFADEAEKWKTALGNDSFELTVEGAAVNKIVSKPAGITNDPSVAKDADVIILAVPSFAHGEYFEKFAPYMKLGTIVGVMPARSGGDILFSSKMGDKAKDMVFVGFETLPWACRFSEWGRKATILGTKNTILAAVTPPTAKAKALGTLQGLLGVYPFIVESPTNLGISLRNPGMIVHPGVMYGRWGPESWDGKAKAEKPLDAEKPLFYQGVDDFTETVLLGMTDEVQAVCRKMERMVPGLCLKDACTLKQWYLDCYDGQMTDTSTLKGCMNTNKAYDGLTHPCKGEAGNYMPDLNYRYLAEDVPTGLCFAKGMAEILSLSTPTIDKVIIWAQGCIGLEIMVDGKMTGKDLAKTRAPQGVGITTPAEFIKLAKLETKGDGGSFSKIFRVCS</sequence>
<protein>
    <recommendedName>
        <fullName evidence="1">Opine dehydrogenase domain-containing protein</fullName>
    </recommendedName>
</protein>
<dbReference type="Pfam" id="PF02317">
    <property type="entry name" value="Octopine_DH"/>
    <property type="match status" value="1"/>
</dbReference>
<gene>
    <name evidence="2" type="ORF">PCOR1329_LOCUS8289</name>
</gene>
<dbReference type="SUPFAM" id="SSF51735">
    <property type="entry name" value="NAD(P)-binding Rossmann-fold domains"/>
    <property type="match status" value="1"/>
</dbReference>
<dbReference type="InterPro" id="IPR013328">
    <property type="entry name" value="6PGD_dom2"/>
</dbReference>
<dbReference type="PANTHER" id="PTHR38015:SF1">
    <property type="entry name" value="OPINE DEHYDROGENASE DOMAIN-CONTAINING PROTEIN"/>
    <property type="match status" value="1"/>
</dbReference>
<keyword evidence="3" id="KW-1185">Reference proteome</keyword>
<accession>A0ABN9Q5R4</accession>
<feature type="domain" description="Opine dehydrogenase" evidence="1">
    <location>
        <begin position="242"/>
        <end position="411"/>
    </location>
</feature>
<dbReference type="InterPro" id="IPR008927">
    <property type="entry name" value="6-PGluconate_DH-like_C_sf"/>
</dbReference>
<evidence type="ECO:0000313" key="3">
    <source>
        <dbReference type="Proteomes" id="UP001189429"/>
    </source>
</evidence>